<dbReference type="Proteomes" id="UP001302812">
    <property type="component" value="Unassembled WGS sequence"/>
</dbReference>
<proteinExistence type="predicted"/>
<organism evidence="1 2">
    <name type="scientific">Canariomyces notabilis</name>
    <dbReference type="NCBI Taxonomy" id="2074819"/>
    <lineage>
        <taxon>Eukaryota</taxon>
        <taxon>Fungi</taxon>
        <taxon>Dikarya</taxon>
        <taxon>Ascomycota</taxon>
        <taxon>Pezizomycotina</taxon>
        <taxon>Sordariomycetes</taxon>
        <taxon>Sordariomycetidae</taxon>
        <taxon>Sordariales</taxon>
        <taxon>Chaetomiaceae</taxon>
        <taxon>Canariomyces</taxon>
    </lineage>
</organism>
<keyword evidence="2" id="KW-1185">Reference proteome</keyword>
<dbReference type="GeneID" id="89942008"/>
<dbReference type="AlphaFoldDB" id="A0AAN6TB15"/>
<comment type="caution">
    <text evidence="1">The sequence shown here is derived from an EMBL/GenBank/DDBJ whole genome shotgun (WGS) entry which is preliminary data.</text>
</comment>
<reference evidence="1" key="1">
    <citation type="journal article" date="2023" name="Mol. Phylogenet. Evol.">
        <title>Genome-scale phylogeny and comparative genomics of the fungal order Sordariales.</title>
        <authorList>
            <person name="Hensen N."/>
            <person name="Bonometti L."/>
            <person name="Westerberg I."/>
            <person name="Brannstrom I.O."/>
            <person name="Guillou S."/>
            <person name="Cros-Aarteil S."/>
            <person name="Calhoun S."/>
            <person name="Haridas S."/>
            <person name="Kuo A."/>
            <person name="Mondo S."/>
            <person name="Pangilinan J."/>
            <person name="Riley R."/>
            <person name="LaButti K."/>
            <person name="Andreopoulos B."/>
            <person name="Lipzen A."/>
            <person name="Chen C."/>
            <person name="Yan M."/>
            <person name="Daum C."/>
            <person name="Ng V."/>
            <person name="Clum A."/>
            <person name="Steindorff A."/>
            <person name="Ohm R.A."/>
            <person name="Martin F."/>
            <person name="Silar P."/>
            <person name="Natvig D.O."/>
            <person name="Lalanne C."/>
            <person name="Gautier V."/>
            <person name="Ament-Velasquez S.L."/>
            <person name="Kruys A."/>
            <person name="Hutchinson M.I."/>
            <person name="Powell A.J."/>
            <person name="Barry K."/>
            <person name="Miller A.N."/>
            <person name="Grigoriev I.V."/>
            <person name="Debuchy R."/>
            <person name="Gladieux P."/>
            <person name="Hiltunen Thoren M."/>
            <person name="Johannesson H."/>
        </authorList>
    </citation>
    <scope>NUCLEOTIDE SEQUENCE</scope>
    <source>
        <strain evidence="1">CBS 508.74</strain>
    </source>
</reference>
<accession>A0AAN6TB15</accession>
<name>A0AAN6TB15_9PEZI</name>
<evidence type="ECO:0000313" key="2">
    <source>
        <dbReference type="Proteomes" id="UP001302812"/>
    </source>
</evidence>
<dbReference type="RefSeq" id="XP_064668387.1">
    <property type="nucleotide sequence ID" value="XM_064817883.1"/>
</dbReference>
<protein>
    <submittedName>
        <fullName evidence="1">Uncharacterized protein</fullName>
    </submittedName>
</protein>
<dbReference type="EMBL" id="MU853348">
    <property type="protein sequence ID" value="KAK4110817.1"/>
    <property type="molecule type" value="Genomic_DNA"/>
</dbReference>
<reference evidence="1" key="2">
    <citation type="submission" date="2023-05" db="EMBL/GenBank/DDBJ databases">
        <authorList>
            <consortium name="Lawrence Berkeley National Laboratory"/>
            <person name="Steindorff A."/>
            <person name="Hensen N."/>
            <person name="Bonometti L."/>
            <person name="Westerberg I."/>
            <person name="Brannstrom I.O."/>
            <person name="Guillou S."/>
            <person name="Cros-Aarteil S."/>
            <person name="Calhoun S."/>
            <person name="Haridas S."/>
            <person name="Kuo A."/>
            <person name="Mondo S."/>
            <person name="Pangilinan J."/>
            <person name="Riley R."/>
            <person name="Labutti K."/>
            <person name="Andreopoulos B."/>
            <person name="Lipzen A."/>
            <person name="Chen C."/>
            <person name="Yanf M."/>
            <person name="Daum C."/>
            <person name="Ng V."/>
            <person name="Clum A."/>
            <person name="Ohm R."/>
            <person name="Martin F."/>
            <person name="Silar P."/>
            <person name="Natvig D."/>
            <person name="Lalanne C."/>
            <person name="Gautier V."/>
            <person name="Ament-Velasquez S.L."/>
            <person name="Kruys A."/>
            <person name="Hutchinson M.I."/>
            <person name="Powell A.J."/>
            <person name="Barry K."/>
            <person name="Miller A.N."/>
            <person name="Grigoriev I.V."/>
            <person name="Debuchy R."/>
            <person name="Gladieux P."/>
            <person name="Thoren M.H."/>
            <person name="Johannesson H."/>
        </authorList>
    </citation>
    <scope>NUCLEOTIDE SEQUENCE</scope>
    <source>
        <strain evidence="1">CBS 508.74</strain>
    </source>
</reference>
<gene>
    <name evidence="1" type="ORF">N656DRAFT_799552</name>
</gene>
<sequence length="788" mass="87683">MSGVQYTFDIVAAAKNTALLGQAVLGLSKIMRYCYREGVDPLTAASLERLGGWLMVDADRLREGERILESVPAPKVWRLGPLTLLVGVDNDPTGSLIREIRQNSRLIATFLLVGGCTVFLDAGQTTEFVYELMRQSGVLKDYATPSNQVRGFVEILSGCHEYAKKSATDVFNDVIAEVCRLVAGPNRQRSIASLNHRGNLQKLAAVFHEVVTKLQDAEVELVLLRGSRQGIWLAFLFIWLRPADVEVFLRTDRVFPTSDQEDSNAPGQKRLMIRFEDETESWHVEVWRAARGPLPVVRFEVTNRHKTDLYAQHSSPLKSARNMLILNGLSVATVDAIGHLAGAIVAFATESGRLSHGHESRKLTELCSHYFLEKYNTIMNRFGWDLFLDAGRQDKIKQALMSSQSAFHASTDTGIRGLENWIDRACAVYMEEHRMNMLLSPDEIKQGGKVEGIVIEHAIHLAGQALMFSMCAEIPMNALFQPAEPKGIEKHAHFICSLVTAGEASGKDPASRGYDFTTFRTNTLETLVPTSAVIGPGDLALASDGYVVYSGVVQNLDTDGRGLTDIRSILAFHLAPGPLKIRNSEGVVCRLTEDTHFTALASRTIDVRPSIITLYQADKCCLDERDANNRFGFEIIHLWRSDNALGPQTIHVRTYIKSKTNQGLIQYPGAGEQNIPTNWELSIRTLAFANHIISGYSSPTQLKLLAGEWERKGYLGGKLQWCPVGMLDRVGVRYVTVTSNDERLRFFEAGNLGEKRKVFVRHRSTSLFECIKQAMEICGDDPNWVIIS</sequence>
<evidence type="ECO:0000313" key="1">
    <source>
        <dbReference type="EMBL" id="KAK4110817.1"/>
    </source>
</evidence>